<feature type="compositionally biased region" description="Basic and acidic residues" evidence="1">
    <location>
        <begin position="1"/>
        <end position="14"/>
    </location>
</feature>
<sequence length="105" mass="11735">MIKETIEMSEEARPIEAAATEEASRERRHNCSWCNKEFPNRQALGGHHKGQKGCSERAKEATEKMTRTRKKKETESSEGKPIEAAAAATPTTASPTVGRRCQHRQ</sequence>
<dbReference type="Gene3D" id="3.30.160.60">
    <property type="entry name" value="Classic Zinc Finger"/>
    <property type="match status" value="1"/>
</dbReference>
<proteinExistence type="predicted"/>
<gene>
    <name evidence="3" type="ORF">MUK42_08838</name>
</gene>
<dbReference type="EMBL" id="CP097502">
    <property type="protein sequence ID" value="URD75070.1"/>
    <property type="molecule type" value="Genomic_DNA"/>
</dbReference>
<dbReference type="Pfam" id="PF13912">
    <property type="entry name" value="zf-C2H2_6"/>
    <property type="match status" value="1"/>
</dbReference>
<dbReference type="Proteomes" id="UP001055439">
    <property type="component" value="Chromosome 1"/>
</dbReference>
<feature type="compositionally biased region" description="Basic and acidic residues" evidence="1">
    <location>
        <begin position="54"/>
        <end position="81"/>
    </location>
</feature>
<accession>A0A9E7ED16</accession>
<keyword evidence="4" id="KW-1185">Reference proteome</keyword>
<organism evidence="3 4">
    <name type="scientific">Musa troglodytarum</name>
    <name type="common">fe'i banana</name>
    <dbReference type="NCBI Taxonomy" id="320322"/>
    <lineage>
        <taxon>Eukaryota</taxon>
        <taxon>Viridiplantae</taxon>
        <taxon>Streptophyta</taxon>
        <taxon>Embryophyta</taxon>
        <taxon>Tracheophyta</taxon>
        <taxon>Spermatophyta</taxon>
        <taxon>Magnoliopsida</taxon>
        <taxon>Liliopsida</taxon>
        <taxon>Zingiberales</taxon>
        <taxon>Musaceae</taxon>
        <taxon>Musa</taxon>
    </lineage>
</organism>
<feature type="compositionally biased region" description="Low complexity" evidence="1">
    <location>
        <begin position="84"/>
        <end position="96"/>
    </location>
</feature>
<evidence type="ECO:0000313" key="3">
    <source>
        <dbReference type="EMBL" id="URD75070.1"/>
    </source>
</evidence>
<feature type="domain" description="C2H2-type" evidence="2">
    <location>
        <begin position="28"/>
        <end position="48"/>
    </location>
</feature>
<reference evidence="3" key="1">
    <citation type="submission" date="2022-05" db="EMBL/GenBank/DDBJ databases">
        <title>The Musa troglodytarum L. genome provides insights into the mechanism of non-climacteric behaviour and enrichment of carotenoids.</title>
        <authorList>
            <person name="Wang J."/>
        </authorList>
    </citation>
    <scope>NUCLEOTIDE SEQUENCE</scope>
    <source>
        <tissue evidence="3">Leaf</tissue>
    </source>
</reference>
<dbReference type="AlphaFoldDB" id="A0A9E7ED16"/>
<protein>
    <recommendedName>
        <fullName evidence="2">C2H2-type domain-containing protein</fullName>
    </recommendedName>
</protein>
<dbReference type="InterPro" id="IPR013087">
    <property type="entry name" value="Znf_C2H2_type"/>
</dbReference>
<dbReference type="OrthoDB" id="669972at2759"/>
<evidence type="ECO:0000259" key="2">
    <source>
        <dbReference type="Pfam" id="PF13912"/>
    </source>
</evidence>
<evidence type="ECO:0000256" key="1">
    <source>
        <dbReference type="SAM" id="MobiDB-lite"/>
    </source>
</evidence>
<name>A0A9E7ED16_9LILI</name>
<evidence type="ECO:0000313" key="4">
    <source>
        <dbReference type="Proteomes" id="UP001055439"/>
    </source>
</evidence>
<feature type="region of interest" description="Disordered" evidence="1">
    <location>
        <begin position="1"/>
        <end position="105"/>
    </location>
</feature>